<dbReference type="InterPro" id="IPR003594">
    <property type="entry name" value="HATPase_dom"/>
</dbReference>
<dbReference type="EC" id="2.7.13.3" evidence="3"/>
<feature type="domain" description="HAMP" evidence="13">
    <location>
        <begin position="69"/>
        <end position="121"/>
    </location>
</feature>
<name>A0A0A0K0A2_9MICO</name>
<comment type="catalytic activity">
    <reaction evidence="1">
        <text>ATP + protein L-histidine = ADP + protein N-phospho-L-histidine.</text>
        <dbReference type="EC" id="2.7.13.3"/>
    </reaction>
</comment>
<feature type="transmembrane region" description="Helical" evidence="12">
    <location>
        <begin position="45"/>
        <end position="67"/>
    </location>
</feature>
<dbReference type="Proteomes" id="UP000030013">
    <property type="component" value="Unassembled WGS sequence"/>
</dbReference>
<dbReference type="PANTHER" id="PTHR24421:SF10">
    <property type="entry name" value="NITRATE_NITRITE SENSOR PROTEIN NARQ"/>
    <property type="match status" value="1"/>
</dbReference>
<keyword evidence="15" id="KW-1185">Reference proteome</keyword>
<dbReference type="PANTHER" id="PTHR24421">
    <property type="entry name" value="NITRATE/NITRITE SENSOR PROTEIN NARX-RELATED"/>
    <property type="match status" value="1"/>
</dbReference>
<keyword evidence="10 12" id="KW-1133">Transmembrane helix</keyword>
<dbReference type="SMART" id="SM00304">
    <property type="entry name" value="HAMP"/>
    <property type="match status" value="1"/>
</dbReference>
<keyword evidence="7" id="KW-0547">Nucleotide-binding</keyword>
<protein>
    <recommendedName>
        <fullName evidence="3">histidine kinase</fullName>
        <ecNumber evidence="3">2.7.13.3</ecNumber>
    </recommendedName>
</protein>
<evidence type="ECO:0000256" key="4">
    <source>
        <dbReference type="ARBA" id="ARBA00022553"/>
    </source>
</evidence>
<dbReference type="Gene3D" id="1.20.5.1930">
    <property type="match status" value="1"/>
</dbReference>
<dbReference type="CDD" id="cd16917">
    <property type="entry name" value="HATPase_UhpB-NarQ-NarX-like"/>
    <property type="match status" value="1"/>
</dbReference>
<evidence type="ECO:0000256" key="5">
    <source>
        <dbReference type="ARBA" id="ARBA00022679"/>
    </source>
</evidence>
<evidence type="ECO:0000259" key="13">
    <source>
        <dbReference type="PROSITE" id="PS50885"/>
    </source>
</evidence>
<dbReference type="InterPro" id="IPR036890">
    <property type="entry name" value="HATPase_C_sf"/>
</dbReference>
<evidence type="ECO:0000256" key="12">
    <source>
        <dbReference type="SAM" id="Phobius"/>
    </source>
</evidence>
<dbReference type="Pfam" id="PF02518">
    <property type="entry name" value="HATPase_c"/>
    <property type="match status" value="1"/>
</dbReference>
<keyword evidence="6 12" id="KW-0812">Transmembrane</keyword>
<proteinExistence type="predicted"/>
<evidence type="ECO:0000256" key="9">
    <source>
        <dbReference type="ARBA" id="ARBA00022840"/>
    </source>
</evidence>
<evidence type="ECO:0000256" key="7">
    <source>
        <dbReference type="ARBA" id="ARBA00022741"/>
    </source>
</evidence>
<evidence type="ECO:0000256" key="8">
    <source>
        <dbReference type="ARBA" id="ARBA00022777"/>
    </source>
</evidence>
<organism evidence="14 15">
    <name type="scientific">Knoellia aerolata DSM 18566</name>
    <dbReference type="NCBI Taxonomy" id="1385519"/>
    <lineage>
        <taxon>Bacteria</taxon>
        <taxon>Bacillati</taxon>
        <taxon>Actinomycetota</taxon>
        <taxon>Actinomycetes</taxon>
        <taxon>Micrococcales</taxon>
        <taxon>Intrasporangiaceae</taxon>
        <taxon>Knoellia</taxon>
    </lineage>
</organism>
<evidence type="ECO:0000256" key="1">
    <source>
        <dbReference type="ARBA" id="ARBA00000085"/>
    </source>
</evidence>
<gene>
    <name evidence="14" type="ORF">N801_17280</name>
</gene>
<reference evidence="14 15" key="1">
    <citation type="submission" date="2013-08" db="EMBL/GenBank/DDBJ databases">
        <title>The genome sequence of Knoellia aerolata.</title>
        <authorList>
            <person name="Zhu W."/>
            <person name="Wang G."/>
        </authorList>
    </citation>
    <scope>NUCLEOTIDE SEQUENCE [LARGE SCALE GENOMIC DNA]</scope>
    <source>
        <strain evidence="14 15">DSM 18566</strain>
    </source>
</reference>
<evidence type="ECO:0000256" key="10">
    <source>
        <dbReference type="ARBA" id="ARBA00022989"/>
    </source>
</evidence>
<dbReference type="InterPro" id="IPR003660">
    <property type="entry name" value="HAMP_dom"/>
</dbReference>
<dbReference type="SUPFAM" id="SSF55874">
    <property type="entry name" value="ATPase domain of HSP90 chaperone/DNA topoisomerase II/histidine kinase"/>
    <property type="match status" value="1"/>
</dbReference>
<dbReference type="EMBL" id="AVPL01000005">
    <property type="protein sequence ID" value="KGN42414.1"/>
    <property type="molecule type" value="Genomic_DNA"/>
</dbReference>
<keyword evidence="11" id="KW-0902">Two-component regulatory system</keyword>
<dbReference type="GO" id="GO:0005524">
    <property type="term" value="F:ATP binding"/>
    <property type="evidence" value="ECO:0007669"/>
    <property type="project" value="UniProtKB-KW"/>
</dbReference>
<dbReference type="AlphaFoldDB" id="A0A0A0K0A2"/>
<comment type="caution">
    <text evidence="14">The sequence shown here is derived from an EMBL/GenBank/DDBJ whole genome shotgun (WGS) entry which is preliminary data.</text>
</comment>
<evidence type="ECO:0000256" key="2">
    <source>
        <dbReference type="ARBA" id="ARBA00004370"/>
    </source>
</evidence>
<sequence>MREGGAVSLLRRMPLYWRVCLINAVVFVLGTVALAVAPVTVSSRVLASEAVVLAIGLTTILILNALLLRSTLAPLDRAARLMERVDLESPGERLTDTGNGAVADLVESFNAMLERLETERRTSTARALAAQEAERHRIARELHDEVGQGLTAMLLGLKRAVDRAPDDIRADLELVQTAARGSLEEVREVARRLRPGVLEDLGLVSALAALATDLTAHTGIHVQRGLASGLPDLGKEAELVLYRVAQEAMTNVARHSGADTVYLSLTRQGAGVALLVADDGRGLRPGSEGAGIRGMRERALLVRAELTVRRRPEGGTEVRLVVPVPVAGRPAA</sequence>
<dbReference type="InterPro" id="IPR050482">
    <property type="entry name" value="Sensor_HK_TwoCompSys"/>
</dbReference>
<dbReference type="GO" id="GO:0016020">
    <property type="term" value="C:membrane"/>
    <property type="evidence" value="ECO:0007669"/>
    <property type="project" value="UniProtKB-SubCell"/>
</dbReference>
<dbReference type="GO" id="GO:0046983">
    <property type="term" value="F:protein dimerization activity"/>
    <property type="evidence" value="ECO:0007669"/>
    <property type="project" value="InterPro"/>
</dbReference>
<keyword evidence="4" id="KW-0597">Phosphoprotein</keyword>
<dbReference type="Pfam" id="PF07730">
    <property type="entry name" value="HisKA_3"/>
    <property type="match status" value="1"/>
</dbReference>
<dbReference type="PROSITE" id="PS50885">
    <property type="entry name" value="HAMP"/>
    <property type="match status" value="1"/>
</dbReference>
<dbReference type="InterPro" id="IPR011712">
    <property type="entry name" value="Sig_transdc_His_kin_sub3_dim/P"/>
</dbReference>
<feature type="transmembrane region" description="Helical" evidence="12">
    <location>
        <begin position="15"/>
        <end position="39"/>
    </location>
</feature>
<dbReference type="STRING" id="1385519.N801_17280"/>
<evidence type="ECO:0000256" key="11">
    <source>
        <dbReference type="ARBA" id="ARBA00023012"/>
    </source>
</evidence>
<keyword evidence="5" id="KW-0808">Transferase</keyword>
<keyword evidence="9" id="KW-0067">ATP-binding</keyword>
<keyword evidence="12" id="KW-0472">Membrane</keyword>
<accession>A0A0A0K0A2</accession>
<evidence type="ECO:0000256" key="6">
    <source>
        <dbReference type="ARBA" id="ARBA00022692"/>
    </source>
</evidence>
<dbReference type="SMART" id="SM00387">
    <property type="entry name" value="HATPase_c"/>
    <property type="match status" value="1"/>
</dbReference>
<dbReference type="GO" id="GO:0000155">
    <property type="term" value="F:phosphorelay sensor kinase activity"/>
    <property type="evidence" value="ECO:0007669"/>
    <property type="project" value="InterPro"/>
</dbReference>
<comment type="subcellular location">
    <subcellularLocation>
        <location evidence="2">Membrane</location>
    </subcellularLocation>
</comment>
<keyword evidence="8 14" id="KW-0418">Kinase</keyword>
<dbReference type="Gene3D" id="3.30.565.10">
    <property type="entry name" value="Histidine kinase-like ATPase, C-terminal domain"/>
    <property type="match status" value="1"/>
</dbReference>
<dbReference type="eggNOG" id="COG4585">
    <property type="taxonomic scope" value="Bacteria"/>
</dbReference>
<evidence type="ECO:0000313" key="15">
    <source>
        <dbReference type="Proteomes" id="UP000030013"/>
    </source>
</evidence>
<evidence type="ECO:0000256" key="3">
    <source>
        <dbReference type="ARBA" id="ARBA00012438"/>
    </source>
</evidence>
<evidence type="ECO:0000313" key="14">
    <source>
        <dbReference type="EMBL" id="KGN42414.1"/>
    </source>
</evidence>